<evidence type="ECO:0000256" key="7">
    <source>
        <dbReference type="ARBA" id="ARBA00022801"/>
    </source>
</evidence>
<dbReference type="GO" id="GO:0004527">
    <property type="term" value="F:exonuclease activity"/>
    <property type="evidence" value="ECO:0007669"/>
    <property type="project" value="UniProtKB-KW"/>
</dbReference>
<organism evidence="15 16">
    <name type="scientific">Chloroflexus islandicus</name>
    <dbReference type="NCBI Taxonomy" id="1707952"/>
    <lineage>
        <taxon>Bacteria</taxon>
        <taxon>Bacillati</taxon>
        <taxon>Chloroflexota</taxon>
        <taxon>Chloroflexia</taxon>
        <taxon>Chloroflexales</taxon>
        <taxon>Chloroflexineae</taxon>
        <taxon>Chloroflexaceae</taxon>
        <taxon>Chloroflexus</taxon>
    </lineage>
</organism>
<dbReference type="STRING" id="1707952.A6A03_04045"/>
<dbReference type="Proteomes" id="UP000078287">
    <property type="component" value="Unassembled WGS sequence"/>
</dbReference>
<comment type="function">
    <text evidence="13">CRISPR (clustered regularly interspaced short palindromic repeat) is an adaptive immune system that provides protection against mobile genetic elements (viruses, transposable elements and conjugative plasmids). CRISPR clusters contain sequences complementary to antecedent mobile elements and target invading nucleic acids. CRISPR clusters are transcribed and processed into CRISPR RNA (crRNA).</text>
</comment>
<keyword evidence="5 13" id="KW-0540">Nuclease</keyword>
<evidence type="ECO:0000256" key="11">
    <source>
        <dbReference type="ARBA" id="ARBA00023118"/>
    </source>
</evidence>
<dbReference type="PANTHER" id="PTHR36531">
    <property type="entry name" value="CRISPR-ASSOCIATED EXONUCLEASE CAS4"/>
    <property type="match status" value="1"/>
</dbReference>
<dbReference type="Pfam" id="PF01930">
    <property type="entry name" value="Cas_Cas4"/>
    <property type="match status" value="1"/>
</dbReference>
<dbReference type="GO" id="GO:0051607">
    <property type="term" value="P:defense response to virus"/>
    <property type="evidence" value="ECO:0007669"/>
    <property type="project" value="UniProtKB-KW"/>
</dbReference>
<keyword evidence="10 13" id="KW-0411">Iron-sulfur</keyword>
<keyword evidence="11 13" id="KW-0051">Antiviral defense</keyword>
<name>A0A178M4A8_9CHLR</name>
<dbReference type="InterPro" id="IPR022765">
    <property type="entry name" value="Dna2/Cas4_DUF83"/>
</dbReference>
<dbReference type="OrthoDB" id="9781776at2"/>
<evidence type="ECO:0000256" key="9">
    <source>
        <dbReference type="ARBA" id="ARBA00023004"/>
    </source>
</evidence>
<evidence type="ECO:0000256" key="8">
    <source>
        <dbReference type="ARBA" id="ARBA00022839"/>
    </source>
</evidence>
<comment type="similarity">
    <text evidence="2 13">Belongs to the CRISPR-associated exonuclease Cas4 family.</text>
</comment>
<comment type="caution">
    <text evidence="15">The sequence shown here is derived from an EMBL/GenBank/DDBJ whole genome shotgun (WGS) entry which is preliminary data.</text>
</comment>
<evidence type="ECO:0000313" key="15">
    <source>
        <dbReference type="EMBL" id="OAN42896.1"/>
    </source>
</evidence>
<evidence type="ECO:0000256" key="4">
    <source>
        <dbReference type="ARBA" id="ARBA00020049"/>
    </source>
</evidence>
<dbReference type="GO" id="GO:0051536">
    <property type="term" value="F:iron-sulfur cluster binding"/>
    <property type="evidence" value="ECO:0007669"/>
    <property type="project" value="UniProtKB-KW"/>
</dbReference>
<protein>
    <recommendedName>
        <fullName evidence="4 13">CRISPR-associated exonuclease Cas4</fullName>
        <ecNumber evidence="3 13">3.1.12.1</ecNumber>
    </recommendedName>
</protein>
<dbReference type="AlphaFoldDB" id="A0A178M4A8"/>
<dbReference type="Gene3D" id="3.90.320.10">
    <property type="match status" value="1"/>
</dbReference>
<comment type="cofactor">
    <cofactor evidence="1">
        <name>[4Fe-4S] cluster</name>
        <dbReference type="ChEBI" id="CHEBI:49883"/>
    </cofactor>
</comment>
<comment type="cofactor">
    <cofactor evidence="13">
        <name>Mg(2+)</name>
        <dbReference type="ChEBI" id="CHEBI:18420"/>
    </cofactor>
    <cofactor evidence="13">
        <name>Mn(2+)</name>
        <dbReference type="ChEBI" id="CHEBI:29035"/>
    </cofactor>
    <text evidence="13">Mg(2+) or Mn(2+) required for ssDNA cleavage activity.</text>
</comment>
<evidence type="ECO:0000256" key="12">
    <source>
        <dbReference type="ARBA" id="ARBA00023211"/>
    </source>
</evidence>
<dbReference type="PANTHER" id="PTHR36531:SF6">
    <property type="entry name" value="DNA REPLICATION ATP-DEPENDENT HELICASE_NUCLEASE DNA2"/>
    <property type="match status" value="1"/>
</dbReference>
<dbReference type="NCBIfam" id="TIGR00372">
    <property type="entry name" value="cas4"/>
    <property type="match status" value="1"/>
</dbReference>
<feature type="domain" description="DUF83" evidence="14">
    <location>
        <begin position="11"/>
        <end position="198"/>
    </location>
</feature>
<evidence type="ECO:0000256" key="3">
    <source>
        <dbReference type="ARBA" id="ARBA00012768"/>
    </source>
</evidence>
<keyword evidence="6 13" id="KW-0479">Metal-binding</keyword>
<sequence length="202" mass="23125">MTMPDLDTIEVSDIKQWRYCPRVVWYAYCLPAIRPKTDLMRQGAASHRTEEDREERRSLRTYGLKSGERFFNVYLRSERLGVRGILDLAIAVPNRSDPAAKAVVVDYKDSEQAAGPHFKLQVGAYALLIEEVWGIPVEVGWIYHIPLRKAEKVPISPQLRRNVLETINAIQQAIRTEAMPPPPSSRALCVNCEFRRFCNDVV</sequence>
<dbReference type="InterPro" id="IPR013343">
    <property type="entry name" value="CRISPR-assoc_prot_Cas4"/>
</dbReference>
<reference evidence="15 16" key="1">
    <citation type="submission" date="2016-04" db="EMBL/GenBank/DDBJ databases">
        <title>Chloroflexus islandicus sp. nov., a thermophilic filamentous anoxygenic phototrophic bacterium from geyser Strokkur (Iceland).</title>
        <authorList>
            <person name="Gaisin V.A."/>
            <person name="Kalashnikov A.M."/>
            <person name="Sukhacheva M.V."/>
            <person name="Grouzdev D.S."/>
            <person name="Ivanov T.M."/>
            <person name="Kuznetsov B."/>
            <person name="Gorlenko V.M."/>
        </authorList>
    </citation>
    <scope>NUCLEOTIDE SEQUENCE [LARGE SCALE GENOMIC DNA]</scope>
    <source>
        <strain evidence="16">isl-2</strain>
    </source>
</reference>
<evidence type="ECO:0000313" key="16">
    <source>
        <dbReference type="Proteomes" id="UP000078287"/>
    </source>
</evidence>
<dbReference type="GO" id="GO:0046872">
    <property type="term" value="F:metal ion binding"/>
    <property type="evidence" value="ECO:0007669"/>
    <property type="project" value="UniProtKB-KW"/>
</dbReference>
<dbReference type="RefSeq" id="WP_066790441.1">
    <property type="nucleotide sequence ID" value="NZ_LWQS01000082.1"/>
</dbReference>
<keyword evidence="9 13" id="KW-0408">Iron</keyword>
<evidence type="ECO:0000259" key="14">
    <source>
        <dbReference type="Pfam" id="PF01930"/>
    </source>
</evidence>
<dbReference type="InterPro" id="IPR011604">
    <property type="entry name" value="PDDEXK-like_dom_sf"/>
</dbReference>
<accession>A0A178M4A8</accession>
<comment type="cofactor">
    <cofactor evidence="13">
        <name>iron-sulfur cluster</name>
        <dbReference type="ChEBI" id="CHEBI:30408"/>
    </cofactor>
</comment>
<gene>
    <name evidence="15" type="ORF">A6A03_04045</name>
</gene>
<evidence type="ECO:0000256" key="13">
    <source>
        <dbReference type="RuleBase" id="RU365022"/>
    </source>
</evidence>
<dbReference type="EMBL" id="LWQS01000082">
    <property type="protein sequence ID" value="OAN42896.1"/>
    <property type="molecule type" value="Genomic_DNA"/>
</dbReference>
<dbReference type="InterPro" id="IPR051827">
    <property type="entry name" value="Cas4_exonuclease"/>
</dbReference>
<keyword evidence="12 13" id="KW-0464">Manganese</keyword>
<evidence type="ECO:0000256" key="5">
    <source>
        <dbReference type="ARBA" id="ARBA00022722"/>
    </source>
</evidence>
<keyword evidence="8 13" id="KW-0269">Exonuclease</keyword>
<dbReference type="EC" id="3.1.12.1" evidence="3 13"/>
<keyword evidence="7 13" id="KW-0378">Hydrolase</keyword>
<evidence type="ECO:0000256" key="1">
    <source>
        <dbReference type="ARBA" id="ARBA00001966"/>
    </source>
</evidence>
<evidence type="ECO:0000256" key="10">
    <source>
        <dbReference type="ARBA" id="ARBA00023014"/>
    </source>
</evidence>
<evidence type="ECO:0000256" key="6">
    <source>
        <dbReference type="ARBA" id="ARBA00022723"/>
    </source>
</evidence>
<keyword evidence="16" id="KW-1185">Reference proteome</keyword>
<evidence type="ECO:0000256" key="2">
    <source>
        <dbReference type="ARBA" id="ARBA00009189"/>
    </source>
</evidence>
<proteinExistence type="inferred from homology"/>